<dbReference type="GeneID" id="97193340"/>
<evidence type="ECO:0008006" key="3">
    <source>
        <dbReference type="Google" id="ProtNLM"/>
    </source>
</evidence>
<comment type="caution">
    <text evidence="1">The sequence shown here is derived from an EMBL/GenBank/DDBJ whole genome shotgun (WGS) entry which is preliminary data.</text>
</comment>
<evidence type="ECO:0000313" key="1">
    <source>
        <dbReference type="EMBL" id="RGE86373.1"/>
    </source>
</evidence>
<organism evidence="1 2">
    <name type="scientific">Sellimonas intestinalis</name>
    <dbReference type="NCBI Taxonomy" id="1653434"/>
    <lineage>
        <taxon>Bacteria</taxon>
        <taxon>Bacillati</taxon>
        <taxon>Bacillota</taxon>
        <taxon>Clostridia</taxon>
        <taxon>Lachnospirales</taxon>
        <taxon>Lachnospiraceae</taxon>
        <taxon>Sellimonas</taxon>
    </lineage>
</organism>
<dbReference type="RefSeq" id="WP_024733090.1">
    <property type="nucleotide sequence ID" value="NZ_CP094681.1"/>
</dbReference>
<name>A0A3E3K0S5_9FIRM</name>
<dbReference type="AlphaFoldDB" id="A0A3E3K0S5"/>
<dbReference type="Proteomes" id="UP000261080">
    <property type="component" value="Unassembled WGS sequence"/>
</dbReference>
<accession>A0A3E3K0S5</accession>
<reference evidence="1 2" key="1">
    <citation type="submission" date="2018-08" db="EMBL/GenBank/DDBJ databases">
        <title>A genome reference for cultivated species of the human gut microbiota.</title>
        <authorList>
            <person name="Zou Y."/>
            <person name="Xue W."/>
            <person name="Luo G."/>
        </authorList>
    </citation>
    <scope>NUCLEOTIDE SEQUENCE [LARGE SCALE GENOMIC DNA]</scope>
    <source>
        <strain evidence="1 2">AF37-2AT</strain>
    </source>
</reference>
<proteinExistence type="predicted"/>
<evidence type="ECO:0000313" key="2">
    <source>
        <dbReference type="Proteomes" id="UP000261080"/>
    </source>
</evidence>
<keyword evidence="2" id="KW-1185">Reference proteome</keyword>
<sequence>MEKKEPGWKAGYEAKKEQMKAWLQEFSKYQQDPQQIMEFLEFGSRFYHYSLRNTQMIYQQNPNATFVQSYSAWKQMGVSVKGQKGIRVYVPKYVTYLMIDQQEAVQLKLATAEQRAAYQRGEIQGKQILTYGIGNVFDISQTNFPKEQYPALFQMGRNSEEHGRWIEVLTAFAEEELYCRVTDQDMESISLRGFYRYKEDSKEIVLNHLLNDTEKLSTLSHEIRHGVTYQEEMDRAEAELRADMISMMLQWNMGIEVTESRKRHFQVHYQIVWKGFGDHAEEKMDHLLEQVFQTYKRINEKLELYQSMSQKADRKEQKYGREYKKKCGSCTVSFIRLRRL</sequence>
<dbReference type="EMBL" id="QVLX01000005">
    <property type="protein sequence ID" value="RGE86373.1"/>
    <property type="molecule type" value="Genomic_DNA"/>
</dbReference>
<gene>
    <name evidence="1" type="ORF">DW016_09885</name>
</gene>
<protein>
    <recommendedName>
        <fullName evidence="3">DUF1738 domain-containing protein</fullName>
    </recommendedName>
</protein>
<dbReference type="OrthoDB" id="9803716at2"/>